<proteinExistence type="predicted"/>
<accession>A0A4Y8CQS2</accession>
<sequence>MVVQQKGTASVDVALAHADRLRVEKKKQARKREKNLFGGQQINPDHSERIQHVLASNKINPWVSLEQRNFNHGRLIWEKKYRLKLSSLD</sequence>
<gene>
    <name evidence="2" type="ORF">BOTCAL_0447g00050</name>
</gene>
<keyword evidence="3" id="KW-1185">Reference proteome</keyword>
<comment type="caution">
    <text evidence="2">The sequence shown here is derived from an EMBL/GenBank/DDBJ whole genome shotgun (WGS) entry which is preliminary data.</text>
</comment>
<evidence type="ECO:0000313" key="2">
    <source>
        <dbReference type="EMBL" id="TEY39895.1"/>
    </source>
</evidence>
<name>A0A4Y8CQS2_9HELO</name>
<feature type="region of interest" description="Disordered" evidence="1">
    <location>
        <begin position="24"/>
        <end position="43"/>
    </location>
</feature>
<organism evidence="2 3">
    <name type="scientific">Botryotinia calthae</name>
    <dbReference type="NCBI Taxonomy" id="38488"/>
    <lineage>
        <taxon>Eukaryota</taxon>
        <taxon>Fungi</taxon>
        <taxon>Dikarya</taxon>
        <taxon>Ascomycota</taxon>
        <taxon>Pezizomycotina</taxon>
        <taxon>Leotiomycetes</taxon>
        <taxon>Helotiales</taxon>
        <taxon>Sclerotiniaceae</taxon>
        <taxon>Botryotinia</taxon>
    </lineage>
</organism>
<dbReference type="AlphaFoldDB" id="A0A4Y8CQS2"/>
<dbReference type="OrthoDB" id="10449671at2759"/>
<evidence type="ECO:0000313" key="3">
    <source>
        <dbReference type="Proteomes" id="UP000297299"/>
    </source>
</evidence>
<dbReference type="Proteomes" id="UP000297299">
    <property type="component" value="Unassembled WGS sequence"/>
</dbReference>
<feature type="compositionally biased region" description="Basic residues" evidence="1">
    <location>
        <begin position="24"/>
        <end position="33"/>
    </location>
</feature>
<reference evidence="2 3" key="1">
    <citation type="submission" date="2017-11" db="EMBL/GenBank/DDBJ databases">
        <title>Comparative genomics of Botrytis spp.</title>
        <authorList>
            <person name="Valero-Jimenez C.A."/>
            <person name="Tapia P."/>
            <person name="Veloso J."/>
            <person name="Silva-Moreno E."/>
            <person name="Staats M."/>
            <person name="Valdes J.H."/>
            <person name="Van Kan J.A.L."/>
        </authorList>
    </citation>
    <scope>NUCLEOTIDE SEQUENCE [LARGE SCALE GENOMIC DNA]</scope>
    <source>
        <strain evidence="2 3">MUCL2830</strain>
    </source>
</reference>
<evidence type="ECO:0000256" key="1">
    <source>
        <dbReference type="SAM" id="MobiDB-lite"/>
    </source>
</evidence>
<dbReference type="EMBL" id="PHWZ01000446">
    <property type="protein sequence ID" value="TEY39895.1"/>
    <property type="molecule type" value="Genomic_DNA"/>
</dbReference>
<protein>
    <submittedName>
        <fullName evidence="2">Uncharacterized protein</fullName>
    </submittedName>
</protein>